<gene>
    <name evidence="15" type="ORF">LZC95_18955</name>
</gene>
<feature type="domain" description="PA" evidence="13">
    <location>
        <begin position="471"/>
        <end position="558"/>
    </location>
</feature>
<evidence type="ECO:0000256" key="1">
    <source>
        <dbReference type="ARBA" id="ARBA00001947"/>
    </source>
</evidence>
<dbReference type="PANTHER" id="PTHR33478:SF1">
    <property type="entry name" value="EXTRACELLULAR METALLOPROTEINASE MEP"/>
    <property type="match status" value="1"/>
</dbReference>
<dbReference type="InterPro" id="IPR050371">
    <property type="entry name" value="Fungal_virulence_M36"/>
</dbReference>
<dbReference type="CDD" id="cd04818">
    <property type="entry name" value="PA_subtilisin_1"/>
    <property type="match status" value="1"/>
</dbReference>
<dbReference type="InterPro" id="IPR001842">
    <property type="entry name" value="Peptidase_M36"/>
</dbReference>
<comment type="cofactor">
    <cofactor evidence="1">
        <name>Zn(2+)</name>
        <dbReference type="ChEBI" id="CHEBI:29105"/>
    </cofactor>
</comment>
<dbReference type="EMBL" id="CP089982">
    <property type="protein sequence ID" value="WXA98888.1"/>
    <property type="molecule type" value="Genomic_DNA"/>
</dbReference>
<keyword evidence="5" id="KW-0645">Protease</keyword>
<evidence type="ECO:0000313" key="15">
    <source>
        <dbReference type="EMBL" id="WXA98888.1"/>
    </source>
</evidence>
<dbReference type="InterPro" id="IPR003137">
    <property type="entry name" value="PA_domain"/>
</dbReference>
<dbReference type="Pfam" id="PF02128">
    <property type="entry name" value="Peptidase_M36"/>
    <property type="match status" value="1"/>
</dbReference>
<reference evidence="15 16" key="1">
    <citation type="submission" date="2021-12" db="EMBL/GenBank/DDBJ databases">
        <title>Discovery of the Pendulisporaceae a myxobacterial family with distinct sporulation behavior and unique specialized metabolism.</title>
        <authorList>
            <person name="Garcia R."/>
            <person name="Popoff A."/>
            <person name="Bader C.D."/>
            <person name="Loehr J."/>
            <person name="Walesch S."/>
            <person name="Walt C."/>
            <person name="Boldt J."/>
            <person name="Bunk B."/>
            <person name="Haeckl F.J.F.P.J."/>
            <person name="Gunesch A.P."/>
            <person name="Birkelbach J."/>
            <person name="Nuebel U."/>
            <person name="Pietschmann T."/>
            <person name="Bach T."/>
            <person name="Mueller R."/>
        </authorList>
    </citation>
    <scope>NUCLEOTIDE SEQUENCE [LARGE SCALE GENOMIC DNA]</scope>
    <source>
        <strain evidence="15 16">MSr12523</strain>
    </source>
</reference>
<evidence type="ECO:0000256" key="11">
    <source>
        <dbReference type="ARBA" id="ARBA00023145"/>
    </source>
</evidence>
<keyword evidence="8" id="KW-0378">Hydrolase</keyword>
<comment type="similarity">
    <text evidence="3">Belongs to the peptidase M36 family.</text>
</comment>
<keyword evidence="6" id="KW-0479">Metal-binding</keyword>
<evidence type="ECO:0000256" key="3">
    <source>
        <dbReference type="ARBA" id="ARBA00006006"/>
    </source>
</evidence>
<comment type="subcellular location">
    <subcellularLocation>
        <location evidence="2">Secreted</location>
    </subcellularLocation>
</comment>
<keyword evidence="4" id="KW-0964">Secreted</keyword>
<accession>A0ABZ2KNG5</accession>
<dbReference type="Pfam" id="PF02225">
    <property type="entry name" value="PA"/>
    <property type="match status" value="1"/>
</dbReference>
<dbReference type="SUPFAM" id="SSF52025">
    <property type="entry name" value="PA domain"/>
    <property type="match status" value="1"/>
</dbReference>
<feature type="region of interest" description="Disordered" evidence="12">
    <location>
        <begin position="308"/>
        <end position="329"/>
    </location>
</feature>
<dbReference type="Gene3D" id="1.10.390.10">
    <property type="entry name" value="Neutral Protease Domain 2"/>
    <property type="match status" value="1"/>
</dbReference>
<dbReference type="Proteomes" id="UP001379533">
    <property type="component" value="Chromosome"/>
</dbReference>
<keyword evidence="11" id="KW-0865">Zymogen</keyword>
<evidence type="ECO:0000256" key="6">
    <source>
        <dbReference type="ARBA" id="ARBA00022723"/>
    </source>
</evidence>
<dbReference type="RefSeq" id="WP_394849511.1">
    <property type="nucleotide sequence ID" value="NZ_CP089982.1"/>
</dbReference>
<keyword evidence="16" id="KW-1185">Reference proteome</keyword>
<evidence type="ECO:0000256" key="2">
    <source>
        <dbReference type="ARBA" id="ARBA00004613"/>
    </source>
</evidence>
<evidence type="ECO:0000256" key="10">
    <source>
        <dbReference type="ARBA" id="ARBA00023049"/>
    </source>
</evidence>
<evidence type="ECO:0000256" key="8">
    <source>
        <dbReference type="ARBA" id="ARBA00022801"/>
    </source>
</evidence>
<dbReference type="InterPro" id="IPR046450">
    <property type="entry name" value="PA_dom_sf"/>
</dbReference>
<protein>
    <submittedName>
        <fullName evidence="15">M36 family metallopeptidase</fullName>
    </submittedName>
</protein>
<organism evidence="15 16">
    <name type="scientific">Pendulispora brunnea</name>
    <dbReference type="NCBI Taxonomy" id="2905690"/>
    <lineage>
        <taxon>Bacteria</taxon>
        <taxon>Pseudomonadati</taxon>
        <taxon>Myxococcota</taxon>
        <taxon>Myxococcia</taxon>
        <taxon>Myxococcales</taxon>
        <taxon>Sorangiineae</taxon>
        <taxon>Pendulisporaceae</taxon>
        <taxon>Pendulispora</taxon>
    </lineage>
</organism>
<keyword evidence="10" id="KW-0482">Metalloprotease</keyword>
<evidence type="ECO:0000259" key="14">
    <source>
        <dbReference type="Pfam" id="PF07504"/>
    </source>
</evidence>
<proteinExistence type="inferred from homology"/>
<name>A0ABZ2KNG5_9BACT</name>
<keyword evidence="9" id="KW-0862">Zinc</keyword>
<keyword evidence="7" id="KW-0732">Signal</keyword>
<dbReference type="Gene3D" id="2.60.120.260">
    <property type="entry name" value="Galactose-binding domain-like"/>
    <property type="match status" value="1"/>
</dbReference>
<sequence length="1232" mass="131458">MVSWDAATRKARFIRAGSQVDRLRPAIQADWGTAARVHLLRHSALLGVSEAELRQVPVSTVHTMADGASVVQFEQNVDGIPVFRSRASVVLDAKKNLVSIGSTLHATMVPDALSTRALRVKTFDLSPEKAMSKAYADKYRREPKAVRDNGARSGSMRGYSVITPSGDARVSEATAKRVWFPEGPALLPAYYIEFLAREQGDKENKAYGYVVGAADGRVLHRQSLTQNEAFQYRVWAEADGNHIPMDGPMVDYSPHPTGAPDKSVPGYRPPNLVSMEGFNKNPDGRADPWLAAIDTVTFGNNVRAYSDRNDTHEQDADGRTIGDGYDDGVDLRGEITGPMTFDRTYDIEQEPNSNPEQIKAAVTQMFYVTNWLHDYWYDSGFNEAAGNAQLSNYGRGGVEGDPFLAQAQDGADNGYMNNANMATFAEGTSPRMQMFVWSGVPNRKVETTPALTFDDGYGAAVYGPQEFDKSGTIVLSDDGVNTPSDGCQKPTNVAGKIAIIDRGTCDFISKGKNAQAGGAIGIILLNNVEGHVPPNPGLDDPTIKIPLVSLSKEDGQKLKDALAQGAVQGSIFRGPEVLHDGTIDNTIIAHEWGHYLHHRLVVCGSLSCGGMSEGWADFNALMMSIRPGDSFDGRVFPLAQYAAAGLFPNASYFGIRRAPYSTDMAKNPFTFQHIRWRSELPTTAPLQPASPDMSEVHNVGEIWAQTLFDAYANLQKAGQAATPPRTFEESKRRMADYLVAGMKATPVEPTFAEQRDAILGAVWATGRREDFDALAQGFAKRGLGVGAVAPPTDSYTLDEAVESFSTGGDFAFVDATMDDSGSSCDRDGVLDSGETGKLVVRVRNSGWAALTGTTISVSSTEPSIFFGSPGEPATATIASMGPFEVMEATINVTADRTRLARTSVPIQITLTNDAAASKTLEATANVLYNFDDVPKSSVSDNAESATTAWTFLHGPKPIESWFRTGGTQNHVWHGSDVGVASDESLVSPDLVVGSGDFSVTFDHRFYFESGAAVPGGPEVFFDGAVFELSEDGGTTWKDVSEYIDPKYPLTVYESAEGKNVLSGRKAWAGQSAKYPEYVPVVLKFGKVLAGKTIRVRFRVGCDVSVGAPGWDIDNLTFSGITNLPFPTVVDDRRACVVTTPPDAGTDAGKGGAADGGGGGNPGGGGGGGGGGPTFPESDAGSPTNPTDPGGGGDDDGGCATSPVRAPGTQGLALLLGGGLLMFLRRVTSRRRR</sequence>
<evidence type="ECO:0000256" key="9">
    <source>
        <dbReference type="ARBA" id="ARBA00022833"/>
    </source>
</evidence>
<feature type="domain" description="FTP" evidence="14">
    <location>
        <begin position="58"/>
        <end position="103"/>
    </location>
</feature>
<dbReference type="Pfam" id="PF07504">
    <property type="entry name" value="FTP"/>
    <property type="match status" value="1"/>
</dbReference>
<feature type="compositionally biased region" description="Basic and acidic residues" evidence="12">
    <location>
        <begin position="308"/>
        <end position="320"/>
    </location>
</feature>
<evidence type="ECO:0000256" key="12">
    <source>
        <dbReference type="SAM" id="MobiDB-lite"/>
    </source>
</evidence>
<dbReference type="Gene3D" id="3.50.30.30">
    <property type="match status" value="1"/>
</dbReference>
<feature type="compositionally biased region" description="Gly residues" evidence="12">
    <location>
        <begin position="1147"/>
        <end position="1172"/>
    </location>
</feature>
<dbReference type="SUPFAM" id="SSF55486">
    <property type="entry name" value="Metalloproteases ('zincins'), catalytic domain"/>
    <property type="match status" value="1"/>
</dbReference>
<dbReference type="Gene3D" id="3.10.170.10">
    <property type="match status" value="1"/>
</dbReference>
<evidence type="ECO:0000256" key="4">
    <source>
        <dbReference type="ARBA" id="ARBA00022525"/>
    </source>
</evidence>
<evidence type="ECO:0000313" key="16">
    <source>
        <dbReference type="Proteomes" id="UP001379533"/>
    </source>
</evidence>
<evidence type="ECO:0000256" key="7">
    <source>
        <dbReference type="ARBA" id="ARBA00022729"/>
    </source>
</evidence>
<dbReference type="PANTHER" id="PTHR33478">
    <property type="entry name" value="EXTRACELLULAR METALLOPROTEINASE MEP"/>
    <property type="match status" value="1"/>
</dbReference>
<evidence type="ECO:0000256" key="5">
    <source>
        <dbReference type="ARBA" id="ARBA00022670"/>
    </source>
</evidence>
<feature type="region of interest" description="Disordered" evidence="12">
    <location>
        <begin position="1139"/>
        <end position="1206"/>
    </location>
</feature>
<evidence type="ECO:0000259" key="13">
    <source>
        <dbReference type="Pfam" id="PF02225"/>
    </source>
</evidence>
<dbReference type="InterPro" id="IPR011096">
    <property type="entry name" value="FTP_domain"/>
</dbReference>
<dbReference type="InterPro" id="IPR027268">
    <property type="entry name" value="Peptidase_M4/M1_CTD_sf"/>
</dbReference>